<accession>A0A0P1AGN7</accession>
<organism evidence="4 5">
    <name type="scientific">Plasmopara halstedii</name>
    <name type="common">Downy mildew of sunflower</name>
    <dbReference type="NCBI Taxonomy" id="4781"/>
    <lineage>
        <taxon>Eukaryota</taxon>
        <taxon>Sar</taxon>
        <taxon>Stramenopiles</taxon>
        <taxon>Oomycota</taxon>
        <taxon>Peronosporomycetes</taxon>
        <taxon>Peronosporales</taxon>
        <taxon>Peronosporaceae</taxon>
        <taxon>Plasmopara</taxon>
    </lineage>
</organism>
<dbReference type="AlphaFoldDB" id="A0A0P1AGN7"/>
<comment type="cofactor">
    <cofactor evidence="1 3">
        <name>pyridoxal 5'-phosphate</name>
        <dbReference type="ChEBI" id="CHEBI:597326"/>
    </cofactor>
</comment>
<dbReference type="InterPro" id="IPR015424">
    <property type="entry name" value="PyrdxlP-dep_Trfase"/>
</dbReference>
<dbReference type="Gene3D" id="3.90.1150.10">
    <property type="entry name" value="Aspartate Aminotransferase, domain 1"/>
    <property type="match status" value="1"/>
</dbReference>
<sequence length="523" mass="59078">MPPTSYPLGISFPPHDIHAISVSMPKWEHVIGYEEGDSKILNVMVCGYPRFFRHPAVVALETATQTHLFPNDDINKWEVMIVPTFDVAKRLQSFLVMSNSDSTKPDEVTIHTFKNIIYAVRYRHHVKSTAKAYWQHTGEIISSRHATHLMQLFQNNQEFQPQAIRDSKHHLRLQQRIAELYLSLNDPKKVALYATGMSAIFASVRLLQTLKGRNVKSVLIGFPYVDTLKILSRNEWCPQGVYFFPTCGEHEMKEIEKILKNEKILGIWTEFPSNPLLSMADLKQLAQHAHENGTLLVVDDTIGSYNINPMKHECADVVVTSLSKIFSGSSNVMGGSLVLNPMSSMIQELETNLNVQNDSFLFEDDVLILLEQSQTLNQRLAKTNATTFEIVKKMENHPLVKDVFYPTRGDVKHLFDPFVKESVEKEKPHFGPLFSIVLHGGCEPAKAFYDALTCAKGPSLGTNFTLACPYSLLAHYVELDLIESYGVDRNLIRISIGQEDCEILWANFKHALDVASTTVSTSN</sequence>
<dbReference type="GO" id="GO:0003962">
    <property type="term" value="F:cystathionine gamma-synthase activity"/>
    <property type="evidence" value="ECO:0007669"/>
    <property type="project" value="TreeGrafter"/>
</dbReference>
<dbReference type="GO" id="GO:0030170">
    <property type="term" value="F:pyridoxal phosphate binding"/>
    <property type="evidence" value="ECO:0007669"/>
    <property type="project" value="InterPro"/>
</dbReference>
<dbReference type="OMA" id="KVAKRCR"/>
<dbReference type="InterPro" id="IPR015422">
    <property type="entry name" value="PyrdxlP-dep_Trfase_small"/>
</dbReference>
<name>A0A0P1AGN7_PLAHL</name>
<dbReference type="PANTHER" id="PTHR42699">
    <property type="match status" value="1"/>
</dbReference>
<evidence type="ECO:0000256" key="2">
    <source>
        <dbReference type="ARBA" id="ARBA00022898"/>
    </source>
</evidence>
<dbReference type="OrthoDB" id="10047078at2759"/>
<evidence type="ECO:0000256" key="3">
    <source>
        <dbReference type="RuleBase" id="RU362118"/>
    </source>
</evidence>
<keyword evidence="2 3" id="KW-0663">Pyridoxal phosphate</keyword>
<dbReference type="InterPro" id="IPR015421">
    <property type="entry name" value="PyrdxlP-dep_Trfase_major"/>
</dbReference>
<evidence type="ECO:0000313" key="4">
    <source>
        <dbReference type="EMBL" id="CEG40231.1"/>
    </source>
</evidence>
<evidence type="ECO:0000256" key="1">
    <source>
        <dbReference type="ARBA" id="ARBA00001933"/>
    </source>
</evidence>
<protein>
    <submittedName>
        <fullName evidence="4">Cystathionine gamma-synthase</fullName>
    </submittedName>
</protein>
<reference evidence="5" key="1">
    <citation type="submission" date="2014-09" db="EMBL/GenBank/DDBJ databases">
        <authorList>
            <person name="Sharma Rahul"/>
            <person name="Thines Marco"/>
        </authorList>
    </citation>
    <scope>NUCLEOTIDE SEQUENCE [LARGE SCALE GENOMIC DNA]</scope>
</reference>
<dbReference type="InterPro" id="IPR051750">
    <property type="entry name" value="Trans-sulfuration_enzymes"/>
</dbReference>
<keyword evidence="5" id="KW-1185">Reference proteome</keyword>
<dbReference type="EMBL" id="CCYD01000468">
    <property type="protein sequence ID" value="CEG40231.1"/>
    <property type="molecule type" value="Genomic_DNA"/>
</dbReference>
<dbReference type="SUPFAM" id="SSF53383">
    <property type="entry name" value="PLP-dependent transferases"/>
    <property type="match status" value="1"/>
</dbReference>
<dbReference type="Pfam" id="PF01053">
    <property type="entry name" value="Cys_Met_Meta_PP"/>
    <property type="match status" value="1"/>
</dbReference>
<dbReference type="Proteomes" id="UP000054928">
    <property type="component" value="Unassembled WGS sequence"/>
</dbReference>
<dbReference type="PANTHER" id="PTHR42699:SF1">
    <property type="entry name" value="CYSTATHIONINE GAMMA-SYNTHASE-RELATED"/>
    <property type="match status" value="1"/>
</dbReference>
<dbReference type="Gene3D" id="3.40.640.10">
    <property type="entry name" value="Type I PLP-dependent aspartate aminotransferase-like (Major domain)"/>
    <property type="match status" value="1"/>
</dbReference>
<dbReference type="GeneID" id="36405498"/>
<evidence type="ECO:0000313" key="5">
    <source>
        <dbReference type="Proteomes" id="UP000054928"/>
    </source>
</evidence>
<dbReference type="InterPro" id="IPR000277">
    <property type="entry name" value="Cys/Met-Metab_PyrdxlP-dep_enz"/>
</dbReference>
<proteinExistence type="inferred from homology"/>
<comment type="similarity">
    <text evidence="3">Belongs to the trans-sulfuration enzymes family.</text>
</comment>
<dbReference type="GO" id="GO:0019346">
    <property type="term" value="P:transsulfuration"/>
    <property type="evidence" value="ECO:0007669"/>
    <property type="project" value="InterPro"/>
</dbReference>
<dbReference type="RefSeq" id="XP_024576600.1">
    <property type="nucleotide sequence ID" value="XM_024725866.1"/>
</dbReference>
<dbReference type="STRING" id="4781.A0A0P1AGN7"/>